<dbReference type="Pfam" id="PF13516">
    <property type="entry name" value="LRR_6"/>
    <property type="match status" value="1"/>
</dbReference>
<dbReference type="Proteomes" id="UP000829196">
    <property type="component" value="Unassembled WGS sequence"/>
</dbReference>
<dbReference type="Gene3D" id="3.80.10.10">
    <property type="entry name" value="Ribonuclease Inhibitor"/>
    <property type="match status" value="3"/>
</dbReference>
<dbReference type="OrthoDB" id="550575at2759"/>
<comment type="caution">
    <text evidence="1">The sequence shown here is derived from an EMBL/GenBank/DDBJ whole genome shotgun (WGS) entry which is preliminary data.</text>
</comment>
<dbReference type="SUPFAM" id="SSF52058">
    <property type="entry name" value="L domain-like"/>
    <property type="match status" value="1"/>
</dbReference>
<organism evidence="1 2">
    <name type="scientific">Dendrobium nobile</name>
    <name type="common">Orchid</name>
    <dbReference type="NCBI Taxonomy" id="94219"/>
    <lineage>
        <taxon>Eukaryota</taxon>
        <taxon>Viridiplantae</taxon>
        <taxon>Streptophyta</taxon>
        <taxon>Embryophyta</taxon>
        <taxon>Tracheophyta</taxon>
        <taxon>Spermatophyta</taxon>
        <taxon>Magnoliopsida</taxon>
        <taxon>Liliopsida</taxon>
        <taxon>Asparagales</taxon>
        <taxon>Orchidaceae</taxon>
        <taxon>Epidendroideae</taxon>
        <taxon>Malaxideae</taxon>
        <taxon>Dendrobiinae</taxon>
        <taxon>Dendrobium</taxon>
    </lineage>
</organism>
<evidence type="ECO:0000313" key="2">
    <source>
        <dbReference type="Proteomes" id="UP000829196"/>
    </source>
</evidence>
<dbReference type="InterPro" id="IPR032675">
    <property type="entry name" value="LRR_dom_sf"/>
</dbReference>
<dbReference type="AlphaFoldDB" id="A0A8T3A6A1"/>
<name>A0A8T3A6A1_DENNO</name>
<dbReference type="EMBL" id="JAGYWB010000018">
    <property type="protein sequence ID" value="KAI0491997.1"/>
    <property type="molecule type" value="Genomic_DNA"/>
</dbReference>
<gene>
    <name evidence="1" type="ORF">KFK09_026260</name>
</gene>
<reference evidence="1" key="1">
    <citation type="journal article" date="2022" name="Front. Genet.">
        <title>Chromosome-Scale Assembly of the Dendrobium nobile Genome Provides Insights Into the Molecular Mechanism of the Biosynthesis of the Medicinal Active Ingredient of Dendrobium.</title>
        <authorList>
            <person name="Xu Q."/>
            <person name="Niu S.-C."/>
            <person name="Li K.-L."/>
            <person name="Zheng P.-J."/>
            <person name="Zhang X.-J."/>
            <person name="Jia Y."/>
            <person name="Liu Y."/>
            <person name="Niu Y.-X."/>
            <person name="Yu L.-H."/>
            <person name="Chen D.-F."/>
            <person name="Zhang G.-Q."/>
        </authorList>
    </citation>
    <scope>NUCLEOTIDE SEQUENCE</scope>
    <source>
        <tissue evidence="1">Leaf</tissue>
    </source>
</reference>
<dbReference type="SMR" id="A0A8T3A6A1"/>
<proteinExistence type="predicted"/>
<sequence>MEKGKGLVDLCIEAATACSESVDIWRRQRRTLERLPFQLADDLFRRLHSRRLLSPSILEIFQFCVNEVDLRGESCVDAEWMVYLSAFRYLHSLNIADCKNVNNFALWHLSGTYSFDGVLTQLEHLDLWGSEISNVGAATFEKFPMLRILNIAWTKVTRMPILSIACLNMSNCTIHSIVDGDNTATATLSKLIVTGAAFIDADQVLSILQLDCLKFLDISCSNIGSFNFLVNLRNLEHLNLRYSQITDGLMEQVASAGEKLRYLNLSNTKITSHALSVLVGCVPNLENISLSHTLVDDTSLLYISMASSLQLVDLSNTRIRGFVDSGRENSDKMLSLSALQNLTNLKSLNLEDTKVMDEALQPLSLLTELECLYLKSDFLTEISLHAIASLQKLRFLGFRGAVLTDYGLLSYRPPPLLCVFDLRGCWLLSANAISSFCKKYQQVQVRHAHVNNPFEDEIVSYGTSASFITTKVPMSRPRTVKSSNTSFVDERMKYSTEELLQLESSTGFSFMLKDLDLLPEILRK</sequence>
<dbReference type="PANTHER" id="PTHR12904:SF23">
    <property type="entry name" value="PROTEIN ZER-1 HOMOLOG"/>
    <property type="match status" value="1"/>
</dbReference>
<accession>A0A8T3A6A1</accession>
<protein>
    <submittedName>
        <fullName evidence="1">Uncharacterized protein</fullName>
    </submittedName>
</protein>
<dbReference type="InterPro" id="IPR051341">
    <property type="entry name" value="Zyg-11_UBL_adapter"/>
</dbReference>
<dbReference type="PANTHER" id="PTHR12904">
    <property type="match status" value="1"/>
</dbReference>
<evidence type="ECO:0000313" key="1">
    <source>
        <dbReference type="EMBL" id="KAI0491997.1"/>
    </source>
</evidence>
<dbReference type="InterPro" id="IPR001611">
    <property type="entry name" value="Leu-rich_rpt"/>
</dbReference>
<keyword evidence="2" id="KW-1185">Reference proteome</keyword>